<proteinExistence type="predicted"/>
<name>A0A4C1XSI3_EUMVA</name>
<feature type="compositionally biased region" description="Pro residues" evidence="1">
    <location>
        <begin position="29"/>
        <end position="39"/>
    </location>
</feature>
<keyword evidence="3" id="KW-1185">Reference proteome</keyword>
<evidence type="ECO:0000256" key="1">
    <source>
        <dbReference type="SAM" id="MobiDB-lite"/>
    </source>
</evidence>
<dbReference type="AlphaFoldDB" id="A0A4C1XSI3"/>
<reference evidence="2 3" key="1">
    <citation type="journal article" date="2019" name="Commun. Biol.">
        <title>The bagworm genome reveals a unique fibroin gene that provides high tensile strength.</title>
        <authorList>
            <person name="Kono N."/>
            <person name="Nakamura H."/>
            <person name="Ohtoshi R."/>
            <person name="Tomita M."/>
            <person name="Numata K."/>
            <person name="Arakawa K."/>
        </authorList>
    </citation>
    <scope>NUCLEOTIDE SEQUENCE [LARGE SCALE GENOMIC DNA]</scope>
</reference>
<comment type="caution">
    <text evidence="2">The sequence shown here is derived from an EMBL/GenBank/DDBJ whole genome shotgun (WGS) entry which is preliminary data.</text>
</comment>
<dbReference type="EMBL" id="BGZK01000971">
    <property type="protein sequence ID" value="GBP66916.1"/>
    <property type="molecule type" value="Genomic_DNA"/>
</dbReference>
<organism evidence="2 3">
    <name type="scientific">Eumeta variegata</name>
    <name type="common">Bagworm moth</name>
    <name type="synonym">Eumeta japonica</name>
    <dbReference type="NCBI Taxonomy" id="151549"/>
    <lineage>
        <taxon>Eukaryota</taxon>
        <taxon>Metazoa</taxon>
        <taxon>Ecdysozoa</taxon>
        <taxon>Arthropoda</taxon>
        <taxon>Hexapoda</taxon>
        <taxon>Insecta</taxon>
        <taxon>Pterygota</taxon>
        <taxon>Neoptera</taxon>
        <taxon>Endopterygota</taxon>
        <taxon>Lepidoptera</taxon>
        <taxon>Glossata</taxon>
        <taxon>Ditrysia</taxon>
        <taxon>Tineoidea</taxon>
        <taxon>Psychidae</taxon>
        <taxon>Oiketicinae</taxon>
        <taxon>Eumeta</taxon>
    </lineage>
</organism>
<protein>
    <submittedName>
        <fullName evidence="2">Uncharacterized protein</fullName>
    </submittedName>
</protein>
<sequence>MPHYSLPAAPRRDLLKFQLTCVGGGPAPSRAPRPAPGQTPPRRGRPNISVIKKVRDFVIRERMRTAADSRPAPIA</sequence>
<gene>
    <name evidence="2" type="ORF">EVAR_60973_1</name>
</gene>
<accession>A0A4C1XSI3</accession>
<evidence type="ECO:0000313" key="2">
    <source>
        <dbReference type="EMBL" id="GBP66916.1"/>
    </source>
</evidence>
<feature type="region of interest" description="Disordered" evidence="1">
    <location>
        <begin position="21"/>
        <end position="47"/>
    </location>
</feature>
<dbReference type="Proteomes" id="UP000299102">
    <property type="component" value="Unassembled WGS sequence"/>
</dbReference>
<evidence type="ECO:0000313" key="3">
    <source>
        <dbReference type="Proteomes" id="UP000299102"/>
    </source>
</evidence>